<dbReference type="STRING" id="1936003.STSP2_03482"/>
<keyword evidence="4 8" id="KW-1133">Transmembrane helix</keyword>
<dbReference type="GO" id="GO:0005886">
    <property type="term" value="C:plasma membrane"/>
    <property type="evidence" value="ECO:0007669"/>
    <property type="project" value="UniProtKB-SubCell"/>
</dbReference>
<comment type="function">
    <text evidence="8">Probably functions as a manganese efflux pump.</text>
</comment>
<proteinExistence type="inferred from homology"/>
<dbReference type="PANTHER" id="PTHR35529:SF1">
    <property type="entry name" value="MANGANESE EFFLUX PUMP MNTP-RELATED"/>
    <property type="match status" value="1"/>
</dbReference>
<feature type="transmembrane region" description="Helical" evidence="8">
    <location>
        <begin position="6"/>
        <end position="30"/>
    </location>
</feature>
<accession>A0A1U9NRX9</accession>
<dbReference type="InterPro" id="IPR022929">
    <property type="entry name" value="Put_MntP"/>
</dbReference>
<feature type="transmembrane region" description="Helical" evidence="8">
    <location>
        <begin position="136"/>
        <end position="157"/>
    </location>
</feature>
<feature type="transmembrane region" description="Helical" evidence="8">
    <location>
        <begin position="73"/>
        <end position="89"/>
    </location>
</feature>
<dbReference type="Proteomes" id="UP000189674">
    <property type="component" value="Chromosome"/>
</dbReference>
<reference evidence="10" key="1">
    <citation type="submission" date="2017-02" db="EMBL/GenBank/DDBJ databases">
        <title>Comparative genomics and description of representatives of a novel lineage of planctomycetes thriving in anoxic sediments.</title>
        <authorList>
            <person name="Spring S."/>
            <person name="Bunk B."/>
            <person name="Sproer C."/>
        </authorList>
    </citation>
    <scope>NUCLEOTIDE SEQUENCE [LARGE SCALE GENOMIC DNA]</scope>
    <source>
        <strain evidence="10">ST-NAGAB-D1</strain>
    </source>
</reference>
<dbReference type="AlphaFoldDB" id="A0A1U9NRX9"/>
<keyword evidence="6 8" id="KW-0472">Membrane</keyword>
<protein>
    <recommendedName>
        <fullName evidence="8">Putative manganese efflux pump MntP</fullName>
    </recommendedName>
</protein>
<comment type="similarity">
    <text evidence="8">Belongs to the MntP (TC 9.B.29) family.</text>
</comment>
<keyword evidence="1 8" id="KW-0813">Transport</keyword>
<sequence>MFSVEVITIIFIAVGLAMDAFAVSVAAGAAERDLKIGHALRLAVFFGAFQALMPLVGWAAGMGFKDVVQAYDHWVAFGLLAAIGGKMIYESFKLKTEDEGTSVDVSSLVVVVVLSVATSIDALAVGVTLTLVTDHVAAAVIVIGVITFGLSLLGCRIGEKVGHWFENRIEAVGGLILIGIGVKILAEHLIGR</sequence>
<dbReference type="KEGG" id="alus:STSP2_03482"/>
<keyword evidence="10" id="KW-1185">Reference proteome</keyword>
<comment type="subcellular location">
    <subcellularLocation>
        <location evidence="8">Cell membrane</location>
        <topology evidence="8">Multi-pass membrane protein</topology>
    </subcellularLocation>
</comment>
<evidence type="ECO:0000256" key="7">
    <source>
        <dbReference type="ARBA" id="ARBA00023211"/>
    </source>
</evidence>
<keyword evidence="3 8" id="KW-0812">Transmembrane</keyword>
<evidence type="ECO:0000313" key="9">
    <source>
        <dbReference type="EMBL" id="AQT70276.1"/>
    </source>
</evidence>
<evidence type="ECO:0000256" key="5">
    <source>
        <dbReference type="ARBA" id="ARBA00023065"/>
    </source>
</evidence>
<gene>
    <name evidence="8 9" type="primary">mntP</name>
    <name evidence="9" type="ORF">STSP2_03482</name>
</gene>
<evidence type="ECO:0000256" key="3">
    <source>
        <dbReference type="ARBA" id="ARBA00022692"/>
    </source>
</evidence>
<keyword evidence="2 8" id="KW-1003">Cell membrane</keyword>
<feature type="transmembrane region" description="Helical" evidence="8">
    <location>
        <begin position="169"/>
        <end position="186"/>
    </location>
</feature>
<evidence type="ECO:0000256" key="8">
    <source>
        <dbReference type="HAMAP-Rule" id="MF_01521"/>
    </source>
</evidence>
<dbReference type="OrthoDB" id="9811590at2"/>
<dbReference type="InterPro" id="IPR003810">
    <property type="entry name" value="Mntp/YtaF"/>
</dbReference>
<evidence type="ECO:0000256" key="2">
    <source>
        <dbReference type="ARBA" id="ARBA00022475"/>
    </source>
</evidence>
<evidence type="ECO:0000256" key="4">
    <source>
        <dbReference type="ARBA" id="ARBA00022989"/>
    </source>
</evidence>
<organism evidence="9 10">
    <name type="scientific">Anaerohalosphaera lusitana</name>
    <dbReference type="NCBI Taxonomy" id="1936003"/>
    <lineage>
        <taxon>Bacteria</taxon>
        <taxon>Pseudomonadati</taxon>
        <taxon>Planctomycetota</taxon>
        <taxon>Phycisphaerae</taxon>
        <taxon>Sedimentisphaerales</taxon>
        <taxon>Anaerohalosphaeraceae</taxon>
        <taxon>Anaerohalosphaera</taxon>
    </lineage>
</organism>
<feature type="transmembrane region" description="Helical" evidence="8">
    <location>
        <begin position="101"/>
        <end position="124"/>
    </location>
</feature>
<dbReference type="HAMAP" id="MF_01521">
    <property type="entry name" value="MntP_pump"/>
    <property type="match status" value="1"/>
</dbReference>
<feature type="transmembrane region" description="Helical" evidence="8">
    <location>
        <begin position="42"/>
        <end position="61"/>
    </location>
</feature>
<name>A0A1U9NRX9_9BACT</name>
<dbReference type="GO" id="GO:0005384">
    <property type="term" value="F:manganese ion transmembrane transporter activity"/>
    <property type="evidence" value="ECO:0007669"/>
    <property type="project" value="UniProtKB-UniRule"/>
</dbReference>
<evidence type="ECO:0000256" key="6">
    <source>
        <dbReference type="ARBA" id="ARBA00023136"/>
    </source>
</evidence>
<evidence type="ECO:0000313" key="10">
    <source>
        <dbReference type="Proteomes" id="UP000189674"/>
    </source>
</evidence>
<dbReference type="EMBL" id="CP019791">
    <property type="protein sequence ID" value="AQT70276.1"/>
    <property type="molecule type" value="Genomic_DNA"/>
</dbReference>
<evidence type="ECO:0000256" key="1">
    <source>
        <dbReference type="ARBA" id="ARBA00022448"/>
    </source>
</evidence>
<dbReference type="Pfam" id="PF02659">
    <property type="entry name" value="Mntp"/>
    <property type="match status" value="1"/>
</dbReference>
<dbReference type="PANTHER" id="PTHR35529">
    <property type="entry name" value="MANGANESE EFFLUX PUMP MNTP-RELATED"/>
    <property type="match status" value="1"/>
</dbReference>
<keyword evidence="7 8" id="KW-0464">Manganese</keyword>
<keyword evidence="5 8" id="KW-0406">Ion transport</keyword>